<reference evidence="2" key="1">
    <citation type="submission" date="2022-03" db="EMBL/GenBank/DDBJ databases">
        <authorList>
            <person name="Alioto T."/>
            <person name="Alioto T."/>
            <person name="Gomez Garrido J."/>
        </authorList>
    </citation>
    <scope>NUCLEOTIDE SEQUENCE</scope>
</reference>
<organism evidence="2 3">
    <name type="scientific">Pelobates cultripes</name>
    <name type="common">Western spadefoot toad</name>
    <dbReference type="NCBI Taxonomy" id="61616"/>
    <lineage>
        <taxon>Eukaryota</taxon>
        <taxon>Metazoa</taxon>
        <taxon>Chordata</taxon>
        <taxon>Craniata</taxon>
        <taxon>Vertebrata</taxon>
        <taxon>Euteleostomi</taxon>
        <taxon>Amphibia</taxon>
        <taxon>Batrachia</taxon>
        <taxon>Anura</taxon>
        <taxon>Pelobatoidea</taxon>
        <taxon>Pelobatidae</taxon>
        <taxon>Pelobates</taxon>
    </lineage>
</organism>
<name>A0AAD1VVT6_PELCU</name>
<dbReference type="Proteomes" id="UP001295444">
    <property type="component" value="Chromosome 02"/>
</dbReference>
<gene>
    <name evidence="2" type="ORF">PECUL_23A052874</name>
</gene>
<protein>
    <submittedName>
        <fullName evidence="2">Uncharacterized protein</fullName>
    </submittedName>
</protein>
<accession>A0AAD1VVT6</accession>
<evidence type="ECO:0000313" key="3">
    <source>
        <dbReference type="Proteomes" id="UP001295444"/>
    </source>
</evidence>
<dbReference type="EMBL" id="OW240913">
    <property type="protein sequence ID" value="CAH2253084.1"/>
    <property type="molecule type" value="Genomic_DNA"/>
</dbReference>
<dbReference type="AlphaFoldDB" id="A0AAD1VVT6"/>
<proteinExistence type="predicted"/>
<feature type="compositionally biased region" description="Polar residues" evidence="1">
    <location>
        <begin position="11"/>
        <end position="28"/>
    </location>
</feature>
<feature type="region of interest" description="Disordered" evidence="1">
    <location>
        <begin position="1"/>
        <end position="35"/>
    </location>
</feature>
<keyword evidence="3" id="KW-1185">Reference proteome</keyword>
<evidence type="ECO:0000313" key="2">
    <source>
        <dbReference type="EMBL" id="CAH2253084.1"/>
    </source>
</evidence>
<sequence length="66" mass="7034">MATMPDPDAGSTCSEQALGDTSDSQSHLGAQMDPDALTPATKLDIRNLLLELKQIFAADMGQRSKQ</sequence>
<evidence type="ECO:0000256" key="1">
    <source>
        <dbReference type="SAM" id="MobiDB-lite"/>
    </source>
</evidence>